<comment type="cofactor">
    <cofactor evidence="1">
        <name>Mg(2+)</name>
        <dbReference type="ChEBI" id="CHEBI:18420"/>
    </cofactor>
</comment>
<dbReference type="NCBIfam" id="TIGR01549">
    <property type="entry name" value="HAD-SF-IA-v1"/>
    <property type="match status" value="1"/>
</dbReference>
<dbReference type="GO" id="GO:0046872">
    <property type="term" value="F:metal ion binding"/>
    <property type="evidence" value="ECO:0007669"/>
    <property type="project" value="UniProtKB-KW"/>
</dbReference>
<gene>
    <name evidence="5" type="ORF">G8O30_01185</name>
</gene>
<dbReference type="RefSeq" id="WP_239673195.1">
    <property type="nucleotide sequence ID" value="NZ_CP049742.1"/>
</dbReference>
<evidence type="ECO:0000256" key="1">
    <source>
        <dbReference type="ARBA" id="ARBA00001946"/>
    </source>
</evidence>
<accession>A0A7S8HEN8</accession>
<dbReference type="GO" id="GO:0044281">
    <property type="term" value="P:small molecule metabolic process"/>
    <property type="evidence" value="ECO:0007669"/>
    <property type="project" value="UniProtKB-ARBA"/>
</dbReference>
<dbReference type="KEGG" id="mcui:G8O30_01185"/>
<dbReference type="InterPro" id="IPR051400">
    <property type="entry name" value="HAD-like_hydrolase"/>
</dbReference>
<proteinExistence type="predicted"/>
<evidence type="ECO:0000256" key="2">
    <source>
        <dbReference type="ARBA" id="ARBA00022723"/>
    </source>
</evidence>
<dbReference type="PANTHER" id="PTHR46470:SF2">
    <property type="entry name" value="GLYCERALDEHYDE 3-PHOSPHATE PHOSPHATASE"/>
    <property type="match status" value="1"/>
</dbReference>
<evidence type="ECO:0000313" key="5">
    <source>
        <dbReference type="EMBL" id="QPC45681.1"/>
    </source>
</evidence>
<evidence type="ECO:0000256" key="3">
    <source>
        <dbReference type="ARBA" id="ARBA00022801"/>
    </source>
</evidence>
<keyword evidence="3 5" id="KW-0378">Hydrolase</keyword>
<dbReference type="PANTHER" id="PTHR46470">
    <property type="entry name" value="N-ACYLNEURAMINATE-9-PHOSPHATASE"/>
    <property type="match status" value="1"/>
</dbReference>
<dbReference type="Pfam" id="PF13419">
    <property type="entry name" value="HAD_2"/>
    <property type="match status" value="1"/>
</dbReference>
<keyword evidence="6" id="KW-1185">Reference proteome</keyword>
<dbReference type="GO" id="GO:0016791">
    <property type="term" value="F:phosphatase activity"/>
    <property type="evidence" value="ECO:0007669"/>
    <property type="project" value="TreeGrafter"/>
</dbReference>
<dbReference type="SUPFAM" id="SSF56784">
    <property type="entry name" value="HAD-like"/>
    <property type="match status" value="1"/>
</dbReference>
<keyword evidence="4" id="KW-0460">Magnesium</keyword>
<evidence type="ECO:0000256" key="4">
    <source>
        <dbReference type="ARBA" id="ARBA00022842"/>
    </source>
</evidence>
<dbReference type="Gene3D" id="1.10.150.520">
    <property type="match status" value="1"/>
</dbReference>
<dbReference type="NCBIfam" id="TIGR01509">
    <property type="entry name" value="HAD-SF-IA-v3"/>
    <property type="match status" value="1"/>
</dbReference>
<dbReference type="Gene3D" id="3.40.50.1000">
    <property type="entry name" value="HAD superfamily/HAD-like"/>
    <property type="match status" value="1"/>
</dbReference>
<reference evidence="5 6" key="1">
    <citation type="submission" date="2019-07" db="EMBL/GenBank/DDBJ databases">
        <title>Genome sequence of 2 isolates from Red Sea Mangroves.</title>
        <authorList>
            <person name="Sefrji F."/>
            <person name="Michoud G."/>
            <person name="Merlino G."/>
            <person name="Daffonchio D."/>
        </authorList>
    </citation>
    <scope>NUCLEOTIDE SEQUENCE [LARGE SCALE GENOMIC DNA]</scope>
    <source>
        <strain evidence="5 6">R1DC41</strain>
    </source>
</reference>
<dbReference type="Proteomes" id="UP000593626">
    <property type="component" value="Chromosome"/>
</dbReference>
<name>A0A7S8HEN8_9BACI</name>
<dbReference type="InterPro" id="IPR006549">
    <property type="entry name" value="HAD-SF_hydro_IIIA"/>
</dbReference>
<protein>
    <submittedName>
        <fullName evidence="5">HAD family hydrolase</fullName>
    </submittedName>
</protein>
<dbReference type="InterPro" id="IPR036412">
    <property type="entry name" value="HAD-like_sf"/>
</dbReference>
<dbReference type="InterPro" id="IPR041492">
    <property type="entry name" value="HAD_2"/>
</dbReference>
<dbReference type="NCBIfam" id="TIGR01662">
    <property type="entry name" value="HAD-SF-IIIA"/>
    <property type="match status" value="1"/>
</dbReference>
<sequence>MIKAVLFDLDNTLLDRDQSLVNFIDKQYDRHLSLFNKITKELFMKRFVTLDKKGYVWKDKVYKQLIEEFEISGVTYEVLLEDYLEYFHHGAVAYEGMHQLLQGLKESGYKVGIVTNGFTRLQESNIRALQLDELADVILISEKEQLRKPDPAIFERAAYLLQVTREECLFVGDHPTNDVEAAKAVGMKAIWKQDTSWEDPLDSDGTINHLSQVWNYL</sequence>
<keyword evidence="2" id="KW-0479">Metal-binding</keyword>
<dbReference type="EMBL" id="CP049742">
    <property type="protein sequence ID" value="QPC45681.1"/>
    <property type="molecule type" value="Genomic_DNA"/>
</dbReference>
<dbReference type="PRINTS" id="PR00413">
    <property type="entry name" value="HADHALOGNASE"/>
</dbReference>
<evidence type="ECO:0000313" key="6">
    <source>
        <dbReference type="Proteomes" id="UP000593626"/>
    </source>
</evidence>
<dbReference type="AlphaFoldDB" id="A0A7S8HEN8"/>
<dbReference type="SFLD" id="SFLDG01129">
    <property type="entry name" value="C1.5:_HAD__Beta-PGM__Phosphata"/>
    <property type="match status" value="1"/>
</dbReference>
<dbReference type="InterPro" id="IPR006439">
    <property type="entry name" value="HAD-SF_hydro_IA"/>
</dbReference>
<organism evidence="5 6">
    <name type="scientific">Mangrovibacillus cuniculi</name>
    <dbReference type="NCBI Taxonomy" id="2593652"/>
    <lineage>
        <taxon>Bacteria</taxon>
        <taxon>Bacillati</taxon>
        <taxon>Bacillota</taxon>
        <taxon>Bacilli</taxon>
        <taxon>Bacillales</taxon>
        <taxon>Bacillaceae</taxon>
        <taxon>Mangrovibacillus</taxon>
    </lineage>
</organism>
<dbReference type="SFLD" id="SFLDS00003">
    <property type="entry name" value="Haloacid_Dehalogenase"/>
    <property type="match status" value="1"/>
</dbReference>
<dbReference type="InterPro" id="IPR023214">
    <property type="entry name" value="HAD_sf"/>
</dbReference>